<keyword evidence="2" id="KW-1185">Reference proteome</keyword>
<accession>A0A232EVW9</accession>
<dbReference type="EMBL" id="NNAY01001940">
    <property type="protein sequence ID" value="OXU22494.1"/>
    <property type="molecule type" value="Genomic_DNA"/>
</dbReference>
<reference evidence="1 2" key="1">
    <citation type="journal article" date="2017" name="Curr. Biol.">
        <title>The Evolution of Venom by Co-option of Single-Copy Genes.</title>
        <authorList>
            <person name="Martinson E.O."/>
            <person name="Mrinalini"/>
            <person name="Kelkar Y.D."/>
            <person name="Chang C.H."/>
            <person name="Werren J.H."/>
        </authorList>
    </citation>
    <scope>NUCLEOTIDE SEQUENCE [LARGE SCALE GENOMIC DNA]</scope>
    <source>
        <strain evidence="1 2">Alberta</strain>
        <tissue evidence="1">Whole body</tissue>
    </source>
</reference>
<evidence type="ECO:0000313" key="2">
    <source>
        <dbReference type="Proteomes" id="UP000215335"/>
    </source>
</evidence>
<protein>
    <submittedName>
        <fullName evidence="1">Uncharacterized protein</fullName>
    </submittedName>
</protein>
<name>A0A232EVW9_9HYME</name>
<dbReference type="AlphaFoldDB" id="A0A232EVW9"/>
<organism evidence="1 2">
    <name type="scientific">Trichomalopsis sarcophagae</name>
    <dbReference type="NCBI Taxonomy" id="543379"/>
    <lineage>
        <taxon>Eukaryota</taxon>
        <taxon>Metazoa</taxon>
        <taxon>Ecdysozoa</taxon>
        <taxon>Arthropoda</taxon>
        <taxon>Hexapoda</taxon>
        <taxon>Insecta</taxon>
        <taxon>Pterygota</taxon>
        <taxon>Neoptera</taxon>
        <taxon>Endopterygota</taxon>
        <taxon>Hymenoptera</taxon>
        <taxon>Apocrita</taxon>
        <taxon>Proctotrupomorpha</taxon>
        <taxon>Chalcidoidea</taxon>
        <taxon>Pteromalidae</taxon>
        <taxon>Pteromalinae</taxon>
        <taxon>Trichomalopsis</taxon>
    </lineage>
</organism>
<comment type="caution">
    <text evidence="1">The sequence shown here is derived from an EMBL/GenBank/DDBJ whole genome shotgun (WGS) entry which is preliminary data.</text>
</comment>
<sequence>MYCGLKFTETLRCVDWGTFDHYIKECEKTIEWTENLPGEKYERFNLLFKEEGNIKIVNAI</sequence>
<proteinExistence type="predicted"/>
<gene>
    <name evidence="1" type="ORF">TSAR_003598</name>
</gene>
<dbReference type="Proteomes" id="UP000215335">
    <property type="component" value="Unassembled WGS sequence"/>
</dbReference>
<evidence type="ECO:0000313" key="1">
    <source>
        <dbReference type="EMBL" id="OXU22494.1"/>
    </source>
</evidence>